<evidence type="ECO:0000256" key="1">
    <source>
        <dbReference type="SAM" id="SignalP"/>
    </source>
</evidence>
<name>A0A8K1CG32_PYTOL</name>
<gene>
    <name evidence="2" type="ORF">Poli38472_009882</name>
</gene>
<evidence type="ECO:0000313" key="3">
    <source>
        <dbReference type="Proteomes" id="UP000794436"/>
    </source>
</evidence>
<proteinExistence type="predicted"/>
<organism evidence="2 3">
    <name type="scientific">Pythium oligandrum</name>
    <name type="common">Mycoparasitic fungus</name>
    <dbReference type="NCBI Taxonomy" id="41045"/>
    <lineage>
        <taxon>Eukaryota</taxon>
        <taxon>Sar</taxon>
        <taxon>Stramenopiles</taxon>
        <taxon>Oomycota</taxon>
        <taxon>Peronosporomycetes</taxon>
        <taxon>Pythiales</taxon>
        <taxon>Pythiaceae</taxon>
        <taxon>Pythium</taxon>
    </lineage>
</organism>
<reference evidence="2" key="1">
    <citation type="submission" date="2019-03" db="EMBL/GenBank/DDBJ databases">
        <title>Long read genome sequence of the mycoparasitic Pythium oligandrum ATCC 38472 isolated from sugarbeet rhizosphere.</title>
        <authorList>
            <person name="Gaulin E."/>
        </authorList>
    </citation>
    <scope>NUCLEOTIDE SEQUENCE</scope>
    <source>
        <strain evidence="2">ATCC 38472_TT</strain>
    </source>
</reference>
<dbReference type="Proteomes" id="UP000794436">
    <property type="component" value="Unassembled WGS sequence"/>
</dbReference>
<comment type="caution">
    <text evidence="2">The sequence shown here is derived from an EMBL/GenBank/DDBJ whole genome shotgun (WGS) entry which is preliminary data.</text>
</comment>
<dbReference type="Pfam" id="PF03269">
    <property type="entry name" value="DUF268"/>
    <property type="match status" value="1"/>
</dbReference>
<feature type="signal peptide" evidence="1">
    <location>
        <begin position="1"/>
        <end position="29"/>
    </location>
</feature>
<dbReference type="AlphaFoldDB" id="A0A8K1CG32"/>
<dbReference type="EMBL" id="SPLM01000074">
    <property type="protein sequence ID" value="TMW62389.1"/>
    <property type="molecule type" value="Genomic_DNA"/>
</dbReference>
<sequence>MRSFRSRRTRQTTLLLVSIHVWLWTLSLAVLETRHVQRDPWTLHDPDFPVQIQVAPFGDEQWNATLSEELVDTTGRLHIPSSVLNISISLPSIANITSAEVSITLFRQRPQTKATERDLLREDSDNPNDFQVMADTQVQYAKYYRMDIGAKAEEMVLRVYIVGRAGEGASEHQMRAFYIRPLHLSPSEPYLADCSESSTNPVIEMRLASHPPTSMPMDLCREYTMNGRIPVRKWYFDDQTDKERSYEERSFEFIEELIRSAELRKRYYYGVTDDYLYAALEVYPVTGKHVLIIGSTTPWYESICVAMKAATCTTLDYNKLNYHHPKITTYTVAEFEASESRKQFDAIFSISSLEHDGLGRYGDPLDPEADFKAMKGLLKYAKPRQNIPNEDTTKVFLAVPVGPDALVWNAQRIYGPVRLPLLLQDWSILDSFGFEKADFTASFTLGHQPLFVLEPPKETSDAKPDAHSEL</sequence>
<dbReference type="OrthoDB" id="428346at2759"/>
<protein>
    <submittedName>
        <fullName evidence="2">Uncharacterized protein</fullName>
    </submittedName>
</protein>
<evidence type="ECO:0000313" key="2">
    <source>
        <dbReference type="EMBL" id="TMW62389.1"/>
    </source>
</evidence>
<keyword evidence="1" id="KW-0732">Signal</keyword>
<keyword evidence="3" id="KW-1185">Reference proteome</keyword>
<accession>A0A8K1CG32</accession>
<feature type="chain" id="PRO_5035469865" evidence="1">
    <location>
        <begin position="30"/>
        <end position="470"/>
    </location>
</feature>
<dbReference type="InterPro" id="IPR004951">
    <property type="entry name" value="DUF268_CAE_spp"/>
</dbReference>